<evidence type="ECO:0000313" key="2">
    <source>
        <dbReference type="Proteomes" id="UP000789396"/>
    </source>
</evidence>
<accession>A0A9N9GDK2</accession>
<evidence type="ECO:0000313" key="1">
    <source>
        <dbReference type="EMBL" id="CAG8599737.1"/>
    </source>
</evidence>
<sequence length="70" mass="8118">NAKFGKKGGGKRIRTEVVNILKQLFLNRNLNPKNKMTAKEMRKELLRFVRAGEIEEDHVPQLNTIQSWIA</sequence>
<protein>
    <submittedName>
        <fullName evidence="1">2889_t:CDS:1</fullName>
    </submittedName>
</protein>
<dbReference type="Proteomes" id="UP000789396">
    <property type="component" value="Unassembled WGS sequence"/>
</dbReference>
<name>A0A9N9GDK2_9GLOM</name>
<keyword evidence="2" id="KW-1185">Reference proteome</keyword>
<feature type="non-terminal residue" evidence="1">
    <location>
        <position position="1"/>
    </location>
</feature>
<comment type="caution">
    <text evidence="1">The sequence shown here is derived from an EMBL/GenBank/DDBJ whole genome shotgun (WGS) entry which is preliminary data.</text>
</comment>
<dbReference type="OrthoDB" id="2425422at2759"/>
<organism evidence="1 2">
    <name type="scientific">Racocetra fulgida</name>
    <dbReference type="NCBI Taxonomy" id="60492"/>
    <lineage>
        <taxon>Eukaryota</taxon>
        <taxon>Fungi</taxon>
        <taxon>Fungi incertae sedis</taxon>
        <taxon>Mucoromycota</taxon>
        <taxon>Glomeromycotina</taxon>
        <taxon>Glomeromycetes</taxon>
        <taxon>Diversisporales</taxon>
        <taxon>Gigasporaceae</taxon>
        <taxon>Racocetra</taxon>
    </lineage>
</organism>
<gene>
    <name evidence="1" type="ORF">RFULGI_LOCUS6555</name>
</gene>
<reference evidence="1" key="1">
    <citation type="submission" date="2021-06" db="EMBL/GenBank/DDBJ databases">
        <authorList>
            <person name="Kallberg Y."/>
            <person name="Tangrot J."/>
            <person name="Rosling A."/>
        </authorList>
    </citation>
    <scope>NUCLEOTIDE SEQUENCE</scope>
    <source>
        <strain evidence="1">IN212</strain>
    </source>
</reference>
<dbReference type="EMBL" id="CAJVPZ010008609">
    <property type="protein sequence ID" value="CAG8599737.1"/>
    <property type="molecule type" value="Genomic_DNA"/>
</dbReference>
<proteinExistence type="predicted"/>
<dbReference type="AlphaFoldDB" id="A0A9N9GDK2"/>